<dbReference type="HOGENOM" id="CLU_196000_0_0_11"/>
<dbReference type="STRING" id="875328.JDM601_2038"/>
<dbReference type="eggNOG" id="ENOG5031TPK">
    <property type="taxonomic scope" value="Bacteria"/>
</dbReference>
<evidence type="ECO:0000313" key="2">
    <source>
        <dbReference type="Proteomes" id="UP000009224"/>
    </source>
</evidence>
<protein>
    <submittedName>
        <fullName evidence="1">Uncharacterized protein</fullName>
    </submittedName>
</protein>
<sequence>MLLQLCEMDCPNGMSNSSRQSVSGAALLFVTTKRAMKPVCHVDVTDSVALAAAA</sequence>
<name>F5YSN6_MYCSD</name>
<dbReference type="AlphaFoldDB" id="F5YSN6"/>
<organism evidence="1 2">
    <name type="scientific">Mycolicibacter sinensis (strain JDM601)</name>
    <name type="common">Mycobacterium sinense</name>
    <dbReference type="NCBI Taxonomy" id="875328"/>
    <lineage>
        <taxon>Bacteria</taxon>
        <taxon>Bacillati</taxon>
        <taxon>Actinomycetota</taxon>
        <taxon>Actinomycetes</taxon>
        <taxon>Mycobacteriales</taxon>
        <taxon>Mycobacteriaceae</taxon>
        <taxon>Mycolicibacter</taxon>
    </lineage>
</organism>
<dbReference type="Proteomes" id="UP000009224">
    <property type="component" value="Chromosome"/>
</dbReference>
<accession>F5YSN6</accession>
<keyword evidence="2" id="KW-1185">Reference proteome</keyword>
<reference evidence="1 2" key="1">
    <citation type="journal article" date="2011" name="J. Bacteriol.">
        <title>Complete genome sequence of a novel clinical isolate, the nontuberculous Mycobacterium strain JDM601.</title>
        <authorList>
            <person name="Zhang Z.Y."/>
            <person name="Sun Z.Q."/>
            <person name="Wang Z.L."/>
            <person name="Wen Z.L."/>
            <person name="Sun Q.W."/>
            <person name="Zhu Z.Q."/>
            <person name="Song Y.Z."/>
            <person name="Zhao J.W."/>
            <person name="Wang H.H."/>
            <person name="Zhang S.L."/>
            <person name="Guo X.K."/>
        </authorList>
    </citation>
    <scope>NUCLEOTIDE SEQUENCE [LARGE SCALE GENOMIC DNA]</scope>
    <source>
        <strain evidence="1 2">JDM601</strain>
    </source>
</reference>
<evidence type="ECO:0000313" key="1">
    <source>
        <dbReference type="EMBL" id="AEF36038.1"/>
    </source>
</evidence>
<gene>
    <name evidence="1" type="ordered locus">JDM601_2038</name>
</gene>
<dbReference type="KEGG" id="mjd:JDM601_2038"/>
<dbReference type="EMBL" id="CP002329">
    <property type="protein sequence ID" value="AEF36038.1"/>
    <property type="molecule type" value="Genomic_DNA"/>
</dbReference>
<proteinExistence type="predicted"/>